<name>A0A291AY39_9CAUD</name>
<evidence type="ECO:0000313" key="1">
    <source>
        <dbReference type="EMBL" id="ATE85908.1"/>
    </source>
</evidence>
<dbReference type="Pfam" id="PF16225">
    <property type="entry name" value="DUF4884"/>
    <property type="match status" value="1"/>
</dbReference>
<evidence type="ECO:0000313" key="2">
    <source>
        <dbReference type="Proteomes" id="UP000222508"/>
    </source>
</evidence>
<keyword evidence="2" id="KW-1185">Reference proteome</keyword>
<sequence length="81" mass="9030">MLKLLIPALVVLLVGCNPSYENKDASYRLPPEMQDCKIYKLNGDAISRDVIVVRCPNSQTTTSYKYGKNSQSHTTVFDGGY</sequence>
<organism evidence="1 2">
    <name type="scientific">Shigella phage Sf13</name>
    <dbReference type="NCBI Taxonomy" id="2024316"/>
    <lineage>
        <taxon>Viruses</taxon>
        <taxon>Duplodnaviria</taxon>
        <taxon>Heunggongvirae</taxon>
        <taxon>Uroviricota</taxon>
        <taxon>Caudoviricetes</taxon>
        <taxon>Andersonviridae</taxon>
        <taxon>Ounavirinae</taxon>
        <taxon>Mooglevirus</taxon>
        <taxon>Mooglevirus Sf13</taxon>
    </lineage>
</organism>
<dbReference type="PROSITE" id="PS51257">
    <property type="entry name" value="PROKAR_LIPOPROTEIN"/>
    <property type="match status" value="1"/>
</dbReference>
<dbReference type="EMBL" id="MF158040">
    <property type="protein sequence ID" value="ATE85908.1"/>
    <property type="molecule type" value="Genomic_DNA"/>
</dbReference>
<accession>A0A291AY39</accession>
<gene>
    <name evidence="1" type="ORF">Sf13_gp108</name>
</gene>
<reference evidence="1 2" key="1">
    <citation type="submission" date="2017-05" db="EMBL/GenBank/DDBJ databases">
        <title>The isolation and characterization of 16 novel Shigella-infecting phages from the environment.</title>
        <authorList>
            <person name="Doore S.M."/>
            <person name="Schrad J.R."/>
            <person name="Dover J.A."/>
            <person name="Parent K.N."/>
        </authorList>
    </citation>
    <scope>NUCLEOTIDE SEQUENCE [LARGE SCALE GENOMIC DNA]</scope>
</reference>
<proteinExistence type="predicted"/>
<protein>
    <submittedName>
        <fullName evidence="1">Uncharacterized protein</fullName>
    </submittedName>
</protein>
<dbReference type="InterPro" id="IPR032618">
    <property type="entry name" value="DUF4884"/>
</dbReference>
<dbReference type="Proteomes" id="UP000222508">
    <property type="component" value="Segment"/>
</dbReference>